<feature type="region of interest" description="Disordered" evidence="4">
    <location>
        <begin position="1"/>
        <end position="52"/>
    </location>
</feature>
<dbReference type="RefSeq" id="WP_249736463.1">
    <property type="nucleotide sequence ID" value="NZ_JAKNCJ010000001.1"/>
</dbReference>
<evidence type="ECO:0000259" key="5">
    <source>
        <dbReference type="PROSITE" id="PS50893"/>
    </source>
</evidence>
<evidence type="ECO:0000313" key="7">
    <source>
        <dbReference type="Proteomes" id="UP001203761"/>
    </source>
</evidence>
<keyword evidence="3 6" id="KW-0067">ATP-binding</keyword>
<dbReference type="PANTHER" id="PTHR19211:SF14">
    <property type="entry name" value="ATP-BINDING CASSETTE SUB-FAMILY F MEMBER 1"/>
    <property type="match status" value="1"/>
</dbReference>
<dbReference type="EMBL" id="JAKNCJ010000001">
    <property type="protein sequence ID" value="MCL6422358.1"/>
    <property type="molecule type" value="Genomic_DNA"/>
</dbReference>
<feature type="compositionally biased region" description="Low complexity" evidence="4">
    <location>
        <begin position="1"/>
        <end position="10"/>
    </location>
</feature>
<sequence length="584" mass="63217">MPHSSAEQPSAPSPGAPSAPLQPAPASRPRPTSTARWNPDAPAGSAPPKGMHLRVDGVSHSYGTLRVLTNINLVVPAGRPTGLLGENGSGKSTLLRIIAGIEKPTQGVVKTPKPLGFLRQDLPHDPRTTTIAMVVEEALAESRRLERLLAEAGEALETDPSPAASARYDQLLARARIADAWNADSRADEILHGLGLADVPRERLLAEISGGQRGRLALAHLLIARPTTLLLDEPTNHLDETGAQFLARILGEHPGPVLVASHDRAFLDDATRAQLDLDPSASRIDANEGGLTAFTGTFTDYFMARLDARERWEKKYRLEQEELVRLRQLVEDAHEVGYAERPPRTEARASKKFYADRNASVVSRRVRNAAQRLEILERTQVRQPPAELHFTGIPGRSVETGQPVITAREVAVTGRLAPISLEVQAGEKLLITGPNGSGKSTLLSVLAGVLAPTGGSVEVAAELGVLAQDELLDPDISVRTLLGRRADDAEAPDLMGLVHEKDLDRPLHELSRGQQRRAELARLLQSPPSVLLLDEPTNHLSLDLATRLERAVLDWGGTVVIASHDRWLRARWEGRRIDLGAAEG</sequence>
<dbReference type="InterPro" id="IPR027417">
    <property type="entry name" value="P-loop_NTPase"/>
</dbReference>
<dbReference type="Proteomes" id="UP001203761">
    <property type="component" value="Unassembled WGS sequence"/>
</dbReference>
<feature type="domain" description="ABC transporter" evidence="5">
    <location>
        <begin position="53"/>
        <end position="314"/>
    </location>
</feature>
<gene>
    <name evidence="6" type="ORF">Bequi_02995</name>
</gene>
<dbReference type="GO" id="GO:0005524">
    <property type="term" value="F:ATP binding"/>
    <property type="evidence" value="ECO:0007669"/>
    <property type="project" value="UniProtKB-KW"/>
</dbReference>
<dbReference type="CDD" id="cd03221">
    <property type="entry name" value="ABCF_EF-3"/>
    <property type="match status" value="2"/>
</dbReference>
<feature type="compositionally biased region" description="Pro residues" evidence="4">
    <location>
        <begin position="11"/>
        <end position="28"/>
    </location>
</feature>
<dbReference type="Gene3D" id="3.40.50.300">
    <property type="entry name" value="P-loop containing nucleotide triphosphate hydrolases"/>
    <property type="match status" value="2"/>
</dbReference>
<evidence type="ECO:0000256" key="4">
    <source>
        <dbReference type="SAM" id="MobiDB-lite"/>
    </source>
</evidence>
<dbReference type="InterPro" id="IPR003593">
    <property type="entry name" value="AAA+_ATPase"/>
</dbReference>
<name>A0ABT0QYS6_9MICO</name>
<protein>
    <submittedName>
        <fullName evidence="6">ATP-binding cassette domain-containing protein</fullName>
    </submittedName>
</protein>
<evidence type="ECO:0000256" key="2">
    <source>
        <dbReference type="ARBA" id="ARBA00022741"/>
    </source>
</evidence>
<comment type="caution">
    <text evidence="6">The sequence shown here is derived from an EMBL/GenBank/DDBJ whole genome shotgun (WGS) entry which is preliminary data.</text>
</comment>
<dbReference type="Pfam" id="PF00005">
    <property type="entry name" value="ABC_tran"/>
    <property type="match status" value="2"/>
</dbReference>
<evidence type="ECO:0000313" key="6">
    <source>
        <dbReference type="EMBL" id="MCL6422358.1"/>
    </source>
</evidence>
<proteinExistence type="predicted"/>
<accession>A0ABT0QYS6</accession>
<dbReference type="InterPro" id="IPR003439">
    <property type="entry name" value="ABC_transporter-like_ATP-bd"/>
</dbReference>
<keyword evidence="7" id="KW-1185">Reference proteome</keyword>
<keyword evidence="2" id="KW-0547">Nucleotide-binding</keyword>
<keyword evidence="1" id="KW-0677">Repeat</keyword>
<evidence type="ECO:0000256" key="1">
    <source>
        <dbReference type="ARBA" id="ARBA00022737"/>
    </source>
</evidence>
<organism evidence="6 7">
    <name type="scientific">Brachybacterium equifaecis</name>
    <dbReference type="NCBI Taxonomy" id="2910770"/>
    <lineage>
        <taxon>Bacteria</taxon>
        <taxon>Bacillati</taxon>
        <taxon>Actinomycetota</taxon>
        <taxon>Actinomycetes</taxon>
        <taxon>Micrococcales</taxon>
        <taxon>Dermabacteraceae</taxon>
        <taxon>Brachybacterium</taxon>
    </lineage>
</organism>
<dbReference type="PANTHER" id="PTHR19211">
    <property type="entry name" value="ATP-BINDING TRANSPORT PROTEIN-RELATED"/>
    <property type="match status" value="1"/>
</dbReference>
<feature type="domain" description="ABC transporter" evidence="5">
    <location>
        <begin position="388"/>
        <end position="584"/>
    </location>
</feature>
<evidence type="ECO:0000256" key="3">
    <source>
        <dbReference type="ARBA" id="ARBA00022840"/>
    </source>
</evidence>
<reference evidence="6" key="1">
    <citation type="submission" date="2022-02" db="EMBL/GenBank/DDBJ databases">
        <authorList>
            <person name="Lee M."/>
            <person name="Kim S.-J."/>
            <person name="Jung M.-Y."/>
        </authorList>
    </citation>
    <scope>NUCLEOTIDE SEQUENCE</scope>
    <source>
        <strain evidence="6">JHP9</strain>
    </source>
</reference>
<dbReference type="SMART" id="SM00382">
    <property type="entry name" value="AAA"/>
    <property type="match status" value="2"/>
</dbReference>
<dbReference type="PROSITE" id="PS50893">
    <property type="entry name" value="ABC_TRANSPORTER_2"/>
    <property type="match status" value="2"/>
</dbReference>
<dbReference type="InterPro" id="IPR050611">
    <property type="entry name" value="ABCF"/>
</dbReference>
<dbReference type="SUPFAM" id="SSF52540">
    <property type="entry name" value="P-loop containing nucleoside triphosphate hydrolases"/>
    <property type="match status" value="2"/>
</dbReference>